<dbReference type="PANTHER" id="PTHR38465">
    <property type="entry name" value="HTH-TYPE TRANSCRIPTIONAL REGULATOR MJ1563-RELATED"/>
    <property type="match status" value="1"/>
</dbReference>
<keyword evidence="6" id="KW-1185">Reference proteome</keyword>
<evidence type="ECO:0000256" key="3">
    <source>
        <dbReference type="ARBA" id="ARBA00023163"/>
    </source>
</evidence>
<sequence length="157" mass="17774">MAAFVERFAGDLTDAGIQRMASRVFACLLIEDSGALTSAEIAERLRVSSGAISGAVSYLSQVHLVSRERQPGTRRERYRVHQDTWHQAMSNREPVLNRWIASLRHGIEVVGPDTPAGRRLSETLEFMEFMRVEFQEVMRRWDARRAAASAEPAEDTR</sequence>
<keyword evidence="3" id="KW-0804">Transcription</keyword>
<comment type="caution">
    <text evidence="5">The sequence shown here is derived from an EMBL/GenBank/DDBJ whole genome shotgun (WGS) entry which is preliminary data.</text>
</comment>
<gene>
    <name evidence="5" type="ORF">FNQ90_24725</name>
</gene>
<keyword evidence="1" id="KW-0805">Transcription regulation</keyword>
<feature type="domain" description="HTH marR-type" evidence="4">
    <location>
        <begin position="16"/>
        <end position="76"/>
    </location>
</feature>
<reference evidence="6" key="1">
    <citation type="submission" date="2019-10" db="EMBL/GenBank/DDBJ databases">
        <title>Streptomyces sp. nov., a novel actinobacterium isolated from alkaline environment.</title>
        <authorList>
            <person name="Golinska P."/>
        </authorList>
    </citation>
    <scope>NUCLEOTIDE SEQUENCE [LARGE SCALE GENOMIC DNA]</scope>
    <source>
        <strain evidence="6">DSM 42118</strain>
    </source>
</reference>
<dbReference type="InterPro" id="IPR052362">
    <property type="entry name" value="HTH-GbsR_regulator"/>
</dbReference>
<organism evidence="5 6">
    <name type="scientific">Streptomyces alkaliphilus</name>
    <dbReference type="NCBI Taxonomy" id="1472722"/>
    <lineage>
        <taxon>Bacteria</taxon>
        <taxon>Bacillati</taxon>
        <taxon>Actinomycetota</taxon>
        <taxon>Actinomycetes</taxon>
        <taxon>Kitasatosporales</taxon>
        <taxon>Streptomycetaceae</taxon>
        <taxon>Streptomyces</taxon>
    </lineage>
</organism>
<dbReference type="GO" id="GO:0003700">
    <property type="term" value="F:DNA-binding transcription factor activity"/>
    <property type="evidence" value="ECO:0007669"/>
    <property type="project" value="InterPro"/>
</dbReference>
<dbReference type="GO" id="GO:0003677">
    <property type="term" value="F:DNA binding"/>
    <property type="evidence" value="ECO:0007669"/>
    <property type="project" value="UniProtKB-KW"/>
</dbReference>
<dbReference type="InterPro" id="IPR036388">
    <property type="entry name" value="WH-like_DNA-bd_sf"/>
</dbReference>
<evidence type="ECO:0000256" key="1">
    <source>
        <dbReference type="ARBA" id="ARBA00023015"/>
    </source>
</evidence>
<dbReference type="Gene3D" id="1.10.10.10">
    <property type="entry name" value="Winged helix-like DNA-binding domain superfamily/Winged helix DNA-binding domain"/>
    <property type="match status" value="1"/>
</dbReference>
<accession>A0A7W3TI14</accession>
<evidence type="ECO:0000259" key="4">
    <source>
        <dbReference type="Pfam" id="PF12802"/>
    </source>
</evidence>
<proteinExistence type="predicted"/>
<keyword evidence="2" id="KW-0238">DNA-binding</keyword>
<dbReference type="Pfam" id="PF12802">
    <property type="entry name" value="MarR_2"/>
    <property type="match status" value="1"/>
</dbReference>
<dbReference type="EMBL" id="VKHT01001505">
    <property type="protein sequence ID" value="MBB0247237.1"/>
    <property type="molecule type" value="Genomic_DNA"/>
</dbReference>
<evidence type="ECO:0000313" key="5">
    <source>
        <dbReference type="EMBL" id="MBB0247237.1"/>
    </source>
</evidence>
<dbReference type="SUPFAM" id="SSF46785">
    <property type="entry name" value="Winged helix' DNA-binding domain"/>
    <property type="match status" value="1"/>
</dbReference>
<name>A0A7W3TI14_9ACTN</name>
<dbReference type="InterPro" id="IPR000835">
    <property type="entry name" value="HTH_MarR-typ"/>
</dbReference>
<evidence type="ECO:0000256" key="2">
    <source>
        <dbReference type="ARBA" id="ARBA00023125"/>
    </source>
</evidence>
<dbReference type="AlphaFoldDB" id="A0A7W3TI14"/>
<dbReference type="PANTHER" id="PTHR38465:SF2">
    <property type="entry name" value="HTH-TYPE TRANSCRIPTIONAL REGULATOR MMPR5"/>
    <property type="match status" value="1"/>
</dbReference>
<dbReference type="InterPro" id="IPR036390">
    <property type="entry name" value="WH_DNA-bd_sf"/>
</dbReference>
<protein>
    <submittedName>
        <fullName evidence="5">MarR family transcriptional regulator</fullName>
    </submittedName>
</protein>
<dbReference type="Proteomes" id="UP000538929">
    <property type="component" value="Unassembled WGS sequence"/>
</dbReference>
<evidence type="ECO:0000313" key="6">
    <source>
        <dbReference type="Proteomes" id="UP000538929"/>
    </source>
</evidence>